<proteinExistence type="predicted"/>
<accession>A0A3M7RMN9</accession>
<reference evidence="1 2" key="1">
    <citation type="journal article" date="2018" name="Sci. Rep.">
        <title>Genomic signatures of local adaptation to the degree of environmental predictability in rotifers.</title>
        <authorList>
            <person name="Franch-Gras L."/>
            <person name="Hahn C."/>
            <person name="Garcia-Roger E.M."/>
            <person name="Carmona M.J."/>
            <person name="Serra M."/>
            <person name="Gomez A."/>
        </authorList>
    </citation>
    <scope>NUCLEOTIDE SEQUENCE [LARGE SCALE GENOMIC DNA]</scope>
    <source>
        <strain evidence="1">HYR1</strain>
    </source>
</reference>
<name>A0A3M7RMN9_BRAPC</name>
<keyword evidence="2" id="KW-1185">Reference proteome</keyword>
<sequence>MCWYVHNLDTFSSKISKRPCPFKNLDSIGFHDSQILLEYFESLIFISDICCNVKLILVFGAHRNPITHII</sequence>
<evidence type="ECO:0000313" key="1">
    <source>
        <dbReference type="EMBL" id="RNA24832.1"/>
    </source>
</evidence>
<comment type="caution">
    <text evidence="1">The sequence shown here is derived from an EMBL/GenBank/DDBJ whole genome shotgun (WGS) entry which is preliminary data.</text>
</comment>
<protein>
    <submittedName>
        <fullName evidence="1">Uncharacterized protein</fullName>
    </submittedName>
</protein>
<dbReference type="Proteomes" id="UP000276133">
    <property type="component" value="Unassembled WGS sequence"/>
</dbReference>
<dbReference type="EMBL" id="REGN01003041">
    <property type="protein sequence ID" value="RNA24832.1"/>
    <property type="molecule type" value="Genomic_DNA"/>
</dbReference>
<dbReference type="AlphaFoldDB" id="A0A3M7RMN9"/>
<gene>
    <name evidence="1" type="ORF">BpHYR1_030195</name>
</gene>
<evidence type="ECO:0000313" key="2">
    <source>
        <dbReference type="Proteomes" id="UP000276133"/>
    </source>
</evidence>
<organism evidence="1 2">
    <name type="scientific">Brachionus plicatilis</name>
    <name type="common">Marine rotifer</name>
    <name type="synonym">Brachionus muelleri</name>
    <dbReference type="NCBI Taxonomy" id="10195"/>
    <lineage>
        <taxon>Eukaryota</taxon>
        <taxon>Metazoa</taxon>
        <taxon>Spiralia</taxon>
        <taxon>Gnathifera</taxon>
        <taxon>Rotifera</taxon>
        <taxon>Eurotatoria</taxon>
        <taxon>Monogononta</taxon>
        <taxon>Pseudotrocha</taxon>
        <taxon>Ploima</taxon>
        <taxon>Brachionidae</taxon>
        <taxon>Brachionus</taxon>
    </lineage>
</organism>